<dbReference type="Proteomes" id="UP001454036">
    <property type="component" value="Unassembled WGS sequence"/>
</dbReference>
<evidence type="ECO:0000256" key="5">
    <source>
        <dbReference type="ARBA" id="ARBA00023136"/>
    </source>
</evidence>
<name>A0AAV3NKS9_LITER</name>
<feature type="transmembrane region" description="Helical" evidence="6">
    <location>
        <begin position="7"/>
        <end position="25"/>
    </location>
</feature>
<keyword evidence="9" id="KW-1185">Reference proteome</keyword>
<dbReference type="PANTHER" id="PTHR31218">
    <property type="entry name" value="WAT1-RELATED PROTEIN"/>
    <property type="match status" value="1"/>
</dbReference>
<feature type="transmembrane region" description="Helical" evidence="6">
    <location>
        <begin position="70"/>
        <end position="90"/>
    </location>
</feature>
<keyword evidence="5 6" id="KW-0472">Membrane</keyword>
<feature type="transmembrane region" description="Helical" evidence="6">
    <location>
        <begin position="275"/>
        <end position="296"/>
    </location>
</feature>
<gene>
    <name evidence="8" type="ORF">LIER_35163</name>
</gene>
<evidence type="ECO:0000313" key="8">
    <source>
        <dbReference type="EMBL" id="GAA0139945.1"/>
    </source>
</evidence>
<feature type="transmembrane region" description="Helical" evidence="6">
    <location>
        <begin position="243"/>
        <end position="268"/>
    </location>
</feature>
<evidence type="ECO:0000259" key="7">
    <source>
        <dbReference type="Pfam" id="PF00892"/>
    </source>
</evidence>
<organism evidence="8 9">
    <name type="scientific">Lithospermum erythrorhizon</name>
    <name type="common">Purple gromwell</name>
    <name type="synonym">Lithospermum officinale var. erythrorhizon</name>
    <dbReference type="NCBI Taxonomy" id="34254"/>
    <lineage>
        <taxon>Eukaryota</taxon>
        <taxon>Viridiplantae</taxon>
        <taxon>Streptophyta</taxon>
        <taxon>Embryophyta</taxon>
        <taxon>Tracheophyta</taxon>
        <taxon>Spermatophyta</taxon>
        <taxon>Magnoliopsida</taxon>
        <taxon>eudicotyledons</taxon>
        <taxon>Gunneridae</taxon>
        <taxon>Pentapetalae</taxon>
        <taxon>asterids</taxon>
        <taxon>lamiids</taxon>
        <taxon>Boraginales</taxon>
        <taxon>Boraginaceae</taxon>
        <taxon>Boraginoideae</taxon>
        <taxon>Lithospermeae</taxon>
        <taxon>Lithospermum</taxon>
    </lineage>
</organism>
<reference evidence="8 9" key="1">
    <citation type="submission" date="2024-01" db="EMBL/GenBank/DDBJ databases">
        <title>The complete chloroplast genome sequence of Lithospermum erythrorhizon: insights into the phylogenetic relationship among Boraginaceae species and the maternal lineages of purple gromwells.</title>
        <authorList>
            <person name="Okada T."/>
            <person name="Watanabe K."/>
        </authorList>
    </citation>
    <scope>NUCLEOTIDE SEQUENCE [LARGE SCALE GENOMIC DNA]</scope>
</reference>
<feature type="transmembrane region" description="Helical" evidence="6">
    <location>
        <begin position="96"/>
        <end position="121"/>
    </location>
</feature>
<keyword evidence="4 6" id="KW-1133">Transmembrane helix</keyword>
<feature type="domain" description="EamA" evidence="7">
    <location>
        <begin position="8"/>
        <end position="146"/>
    </location>
</feature>
<evidence type="ECO:0000256" key="3">
    <source>
        <dbReference type="ARBA" id="ARBA00022692"/>
    </source>
</evidence>
<protein>
    <recommendedName>
        <fullName evidence="6">WAT1-related protein</fullName>
    </recommendedName>
</protein>
<evidence type="ECO:0000313" key="9">
    <source>
        <dbReference type="Proteomes" id="UP001454036"/>
    </source>
</evidence>
<evidence type="ECO:0000256" key="1">
    <source>
        <dbReference type="ARBA" id="ARBA00004141"/>
    </source>
</evidence>
<comment type="similarity">
    <text evidence="2 6">Belongs to the drug/metabolite transporter (DMT) superfamily. Plant drug/metabolite exporter (P-DME) (TC 2.A.7.4) family.</text>
</comment>
<feature type="transmembrane region" description="Helical" evidence="6">
    <location>
        <begin position="302"/>
        <end position="321"/>
    </location>
</feature>
<dbReference type="SUPFAM" id="SSF103481">
    <property type="entry name" value="Multidrug resistance efflux transporter EmrE"/>
    <property type="match status" value="2"/>
</dbReference>
<dbReference type="InterPro" id="IPR000620">
    <property type="entry name" value="EamA_dom"/>
</dbReference>
<accession>A0AAV3NKS9</accession>
<dbReference type="GO" id="GO:0016020">
    <property type="term" value="C:membrane"/>
    <property type="evidence" value="ECO:0007669"/>
    <property type="project" value="UniProtKB-SubCell"/>
</dbReference>
<feature type="transmembrane region" description="Helical" evidence="6">
    <location>
        <begin position="211"/>
        <end position="231"/>
    </location>
</feature>
<feature type="domain" description="EamA" evidence="7">
    <location>
        <begin position="180"/>
        <end position="319"/>
    </location>
</feature>
<dbReference type="InterPro" id="IPR030184">
    <property type="entry name" value="WAT1-related"/>
</dbReference>
<feature type="transmembrane region" description="Helical" evidence="6">
    <location>
        <begin position="133"/>
        <end position="151"/>
    </location>
</feature>
<comment type="subcellular location">
    <subcellularLocation>
        <location evidence="1 6">Membrane</location>
        <topology evidence="1 6">Multi-pass membrane protein</topology>
    </subcellularLocation>
</comment>
<comment type="caution">
    <text evidence="8">The sequence shown here is derived from an EMBL/GenBank/DDBJ whole genome shotgun (WGS) entry which is preliminary data.</text>
</comment>
<proteinExistence type="inferred from homology"/>
<keyword evidence="3 6" id="KW-0812">Transmembrane</keyword>
<dbReference type="EMBL" id="BAABME010015204">
    <property type="protein sequence ID" value="GAA0139945.1"/>
    <property type="molecule type" value="Genomic_DNA"/>
</dbReference>
<feature type="transmembrane region" description="Helical" evidence="6">
    <location>
        <begin position="179"/>
        <end position="199"/>
    </location>
</feature>
<dbReference type="Pfam" id="PF00892">
    <property type="entry name" value="EamA"/>
    <property type="match status" value="2"/>
</dbReference>
<feature type="transmembrane region" description="Helical" evidence="6">
    <location>
        <begin position="37"/>
        <end position="58"/>
    </location>
</feature>
<dbReference type="GO" id="GO:0022857">
    <property type="term" value="F:transmembrane transporter activity"/>
    <property type="evidence" value="ECO:0007669"/>
    <property type="project" value="InterPro"/>
</dbReference>
<sequence>MVKVNMLTYIAVVIVQLVYTGQSLFSKASVNEGMKTSIFVVYQQAFATIALAPFAYFLERKMAPPITFRLFGKMLFIAVFGITLNLNFYYSAMKYASATFAIAMTNTIPPMVFIMAVLLRLERLEIRRIHGKAKVLGCVICVSGAMVFTFFKGPAMYSIGKGTNDAHSSSSHTHPQENWMKGLLLMLGATLTWSFWINMQAAIQKEYPAKLRFTTIQCCISSVVTAIAAAAMERKLSYWELGWNINLMSLLYCGILVGAVTFSLQIWVIGKKGPVFTAMFSPLSLVTTAILSALIFREILHWGSVLGGALLVAGLYCFLWGKNRETKAVEAIEIKNQIILSKENGVLECITTVCPPANDEPLKKKVVVL</sequence>
<dbReference type="InterPro" id="IPR037185">
    <property type="entry name" value="EmrE-like"/>
</dbReference>
<evidence type="ECO:0000256" key="4">
    <source>
        <dbReference type="ARBA" id="ARBA00022989"/>
    </source>
</evidence>
<evidence type="ECO:0000256" key="2">
    <source>
        <dbReference type="ARBA" id="ARBA00007635"/>
    </source>
</evidence>
<dbReference type="AlphaFoldDB" id="A0AAV3NKS9"/>
<evidence type="ECO:0000256" key="6">
    <source>
        <dbReference type="RuleBase" id="RU363077"/>
    </source>
</evidence>